<protein>
    <submittedName>
        <fullName evidence="1">Uncharacterized protein</fullName>
    </submittedName>
</protein>
<dbReference type="Proteomes" id="UP000006729">
    <property type="component" value="Chromosome 1"/>
</dbReference>
<dbReference type="AlphaFoldDB" id="A0A3N7FCN2"/>
<dbReference type="EMBL" id="CM009290">
    <property type="protein sequence ID" value="RQO85151.1"/>
    <property type="molecule type" value="Genomic_DNA"/>
</dbReference>
<dbReference type="InParanoid" id="A0A3N7FCN2"/>
<proteinExistence type="predicted"/>
<organism evidence="1 2">
    <name type="scientific">Populus trichocarpa</name>
    <name type="common">Western balsam poplar</name>
    <name type="synonym">Populus balsamifera subsp. trichocarpa</name>
    <dbReference type="NCBI Taxonomy" id="3694"/>
    <lineage>
        <taxon>Eukaryota</taxon>
        <taxon>Viridiplantae</taxon>
        <taxon>Streptophyta</taxon>
        <taxon>Embryophyta</taxon>
        <taxon>Tracheophyta</taxon>
        <taxon>Spermatophyta</taxon>
        <taxon>Magnoliopsida</taxon>
        <taxon>eudicotyledons</taxon>
        <taxon>Gunneridae</taxon>
        <taxon>Pentapetalae</taxon>
        <taxon>rosids</taxon>
        <taxon>fabids</taxon>
        <taxon>Malpighiales</taxon>
        <taxon>Salicaceae</taxon>
        <taxon>Saliceae</taxon>
        <taxon>Populus</taxon>
    </lineage>
</organism>
<reference evidence="1 2" key="1">
    <citation type="journal article" date="2006" name="Science">
        <title>The genome of black cottonwood, Populus trichocarpa (Torr. &amp; Gray).</title>
        <authorList>
            <person name="Tuskan G.A."/>
            <person name="Difazio S."/>
            <person name="Jansson S."/>
            <person name="Bohlmann J."/>
            <person name="Grigoriev I."/>
            <person name="Hellsten U."/>
            <person name="Putnam N."/>
            <person name="Ralph S."/>
            <person name="Rombauts S."/>
            <person name="Salamov A."/>
            <person name="Schein J."/>
            <person name="Sterck L."/>
            <person name="Aerts A."/>
            <person name="Bhalerao R.R."/>
            <person name="Bhalerao R.P."/>
            <person name="Blaudez D."/>
            <person name="Boerjan W."/>
            <person name="Brun A."/>
            <person name="Brunner A."/>
            <person name="Busov V."/>
            <person name="Campbell M."/>
            <person name="Carlson J."/>
            <person name="Chalot M."/>
            <person name="Chapman J."/>
            <person name="Chen G.L."/>
            <person name="Cooper D."/>
            <person name="Coutinho P.M."/>
            <person name="Couturier J."/>
            <person name="Covert S."/>
            <person name="Cronk Q."/>
            <person name="Cunningham R."/>
            <person name="Davis J."/>
            <person name="Degroeve S."/>
            <person name="Dejardin A."/>
            <person name="Depamphilis C."/>
            <person name="Detter J."/>
            <person name="Dirks B."/>
            <person name="Dubchak I."/>
            <person name="Duplessis S."/>
            <person name="Ehlting J."/>
            <person name="Ellis B."/>
            <person name="Gendler K."/>
            <person name="Goodstein D."/>
            <person name="Gribskov M."/>
            <person name="Grimwood J."/>
            <person name="Groover A."/>
            <person name="Gunter L."/>
            <person name="Hamberger B."/>
            <person name="Heinze B."/>
            <person name="Helariutta Y."/>
            <person name="Henrissat B."/>
            <person name="Holligan D."/>
            <person name="Holt R."/>
            <person name="Huang W."/>
            <person name="Islam-Faridi N."/>
            <person name="Jones S."/>
            <person name="Jones-Rhoades M."/>
            <person name="Jorgensen R."/>
            <person name="Joshi C."/>
            <person name="Kangasjarvi J."/>
            <person name="Karlsson J."/>
            <person name="Kelleher C."/>
            <person name="Kirkpatrick R."/>
            <person name="Kirst M."/>
            <person name="Kohler A."/>
            <person name="Kalluri U."/>
            <person name="Larimer F."/>
            <person name="Leebens-Mack J."/>
            <person name="Leple J.C."/>
            <person name="Locascio P."/>
            <person name="Lou Y."/>
            <person name="Lucas S."/>
            <person name="Martin F."/>
            <person name="Montanini B."/>
            <person name="Napoli C."/>
            <person name="Nelson D.R."/>
            <person name="Nelson C."/>
            <person name="Nieminen K."/>
            <person name="Nilsson O."/>
            <person name="Pereda V."/>
            <person name="Peter G."/>
            <person name="Philippe R."/>
            <person name="Pilate G."/>
            <person name="Poliakov A."/>
            <person name="Razumovskaya J."/>
            <person name="Richardson P."/>
            <person name="Rinaldi C."/>
            <person name="Ritland K."/>
            <person name="Rouze P."/>
            <person name="Ryaboy D."/>
            <person name="Schmutz J."/>
            <person name="Schrader J."/>
            <person name="Segerman B."/>
            <person name="Shin H."/>
            <person name="Siddiqui A."/>
            <person name="Sterky F."/>
            <person name="Terry A."/>
            <person name="Tsai C.J."/>
            <person name="Uberbacher E."/>
            <person name="Unneberg P."/>
            <person name="Vahala J."/>
            <person name="Wall K."/>
            <person name="Wessler S."/>
            <person name="Yang G."/>
            <person name="Yin T."/>
            <person name="Douglas C."/>
            <person name="Marra M."/>
            <person name="Sandberg G."/>
            <person name="Van de Peer Y."/>
            <person name="Rokhsar D."/>
        </authorList>
    </citation>
    <scope>NUCLEOTIDE SEQUENCE [LARGE SCALE GENOMIC DNA]</scope>
    <source>
        <strain evidence="2">cv. Nisqually</strain>
    </source>
</reference>
<keyword evidence="2" id="KW-1185">Reference proteome</keyword>
<gene>
    <name evidence="1" type="ORF">POPTR_001G211250</name>
</gene>
<evidence type="ECO:0000313" key="1">
    <source>
        <dbReference type="EMBL" id="RQO85151.1"/>
    </source>
</evidence>
<name>A0A3N7FCN2_POPTR</name>
<sequence>MILLMKGEKTVSLESEAISSFSTNHSSSGSALCRKKLEKSIARKNSSIQWK</sequence>
<evidence type="ECO:0000313" key="2">
    <source>
        <dbReference type="Proteomes" id="UP000006729"/>
    </source>
</evidence>
<accession>A0A3N7FCN2</accession>